<feature type="chain" id="PRO_5035742747" description="Secreted protein" evidence="1">
    <location>
        <begin position="18"/>
        <end position="57"/>
    </location>
</feature>
<comment type="caution">
    <text evidence="2">The sequence shown here is derived from an EMBL/GenBank/DDBJ whole genome shotgun (WGS) entry which is preliminary data.</text>
</comment>
<gene>
    <name evidence="2" type="ORF">KC19_VG046600</name>
</gene>
<name>A0A8T0HLY3_CERPU</name>
<evidence type="ECO:0000256" key="1">
    <source>
        <dbReference type="SAM" id="SignalP"/>
    </source>
</evidence>
<dbReference type="Proteomes" id="UP000822688">
    <property type="component" value="Chromosome V"/>
</dbReference>
<organism evidence="2 3">
    <name type="scientific">Ceratodon purpureus</name>
    <name type="common">Fire moss</name>
    <name type="synonym">Dicranum purpureum</name>
    <dbReference type="NCBI Taxonomy" id="3225"/>
    <lineage>
        <taxon>Eukaryota</taxon>
        <taxon>Viridiplantae</taxon>
        <taxon>Streptophyta</taxon>
        <taxon>Embryophyta</taxon>
        <taxon>Bryophyta</taxon>
        <taxon>Bryophytina</taxon>
        <taxon>Bryopsida</taxon>
        <taxon>Dicranidae</taxon>
        <taxon>Pseudoditrichales</taxon>
        <taxon>Ditrichaceae</taxon>
        <taxon>Ceratodon</taxon>
    </lineage>
</organism>
<keyword evidence="1" id="KW-0732">Signal</keyword>
<sequence>MMTRRLCLLQSFATTASFSLWSSAPSEVWEQCECQLCKLAWFAACFNQFPPWMIWRV</sequence>
<accession>A0A8T0HLY3</accession>
<evidence type="ECO:0000313" key="2">
    <source>
        <dbReference type="EMBL" id="KAG0571831.1"/>
    </source>
</evidence>
<dbReference type="EMBL" id="CM026426">
    <property type="protein sequence ID" value="KAG0571831.1"/>
    <property type="molecule type" value="Genomic_DNA"/>
</dbReference>
<keyword evidence="3" id="KW-1185">Reference proteome</keyword>
<evidence type="ECO:0008006" key="4">
    <source>
        <dbReference type="Google" id="ProtNLM"/>
    </source>
</evidence>
<evidence type="ECO:0000313" key="3">
    <source>
        <dbReference type="Proteomes" id="UP000822688"/>
    </source>
</evidence>
<proteinExistence type="predicted"/>
<protein>
    <recommendedName>
        <fullName evidence="4">Secreted protein</fullName>
    </recommendedName>
</protein>
<reference evidence="2" key="1">
    <citation type="submission" date="2020-06" db="EMBL/GenBank/DDBJ databases">
        <title>WGS assembly of Ceratodon purpureus strain R40.</title>
        <authorList>
            <person name="Carey S.B."/>
            <person name="Jenkins J."/>
            <person name="Shu S."/>
            <person name="Lovell J.T."/>
            <person name="Sreedasyam A."/>
            <person name="Maumus F."/>
            <person name="Tiley G.P."/>
            <person name="Fernandez-Pozo N."/>
            <person name="Barry K."/>
            <person name="Chen C."/>
            <person name="Wang M."/>
            <person name="Lipzen A."/>
            <person name="Daum C."/>
            <person name="Saski C.A."/>
            <person name="Payton A.C."/>
            <person name="Mcbreen J.C."/>
            <person name="Conrad R.E."/>
            <person name="Kollar L.M."/>
            <person name="Olsson S."/>
            <person name="Huttunen S."/>
            <person name="Landis J.B."/>
            <person name="Wickett N.J."/>
            <person name="Johnson M.G."/>
            <person name="Rensing S.A."/>
            <person name="Grimwood J."/>
            <person name="Schmutz J."/>
            <person name="Mcdaniel S.F."/>
        </authorList>
    </citation>
    <scope>NUCLEOTIDE SEQUENCE</scope>
    <source>
        <strain evidence="2">R40</strain>
    </source>
</reference>
<dbReference type="AlphaFoldDB" id="A0A8T0HLY3"/>
<feature type="signal peptide" evidence="1">
    <location>
        <begin position="1"/>
        <end position="17"/>
    </location>
</feature>